<dbReference type="SUPFAM" id="SSF100895">
    <property type="entry name" value="Kazal-type serine protease inhibitors"/>
    <property type="match status" value="4"/>
</dbReference>
<evidence type="ECO:0000256" key="1">
    <source>
        <dbReference type="ARBA" id="ARBA00022729"/>
    </source>
</evidence>
<dbReference type="GO" id="GO:0050840">
    <property type="term" value="F:extracellular matrix binding"/>
    <property type="evidence" value="ECO:0007669"/>
    <property type="project" value="TreeGrafter"/>
</dbReference>
<keyword evidence="3" id="KW-0325">Glycoprotein</keyword>
<feature type="compositionally biased region" description="Basic and acidic residues" evidence="4">
    <location>
        <begin position="55"/>
        <end position="79"/>
    </location>
</feature>
<gene>
    <name evidence="7" type="ORF">BV898_13836</name>
</gene>
<keyword evidence="2" id="KW-1015">Disulfide bond</keyword>
<feature type="domain" description="Kazal-like" evidence="6">
    <location>
        <begin position="857"/>
        <end position="914"/>
    </location>
</feature>
<reference evidence="8" key="1">
    <citation type="submission" date="2017-01" db="EMBL/GenBank/DDBJ databases">
        <title>Comparative genomics of anhydrobiosis in the tardigrade Hypsibius dujardini.</title>
        <authorList>
            <person name="Yoshida Y."/>
            <person name="Koutsovoulos G."/>
            <person name="Laetsch D."/>
            <person name="Stevens L."/>
            <person name="Kumar S."/>
            <person name="Horikawa D."/>
            <person name="Ishino K."/>
            <person name="Komine S."/>
            <person name="Tomita M."/>
            <person name="Blaxter M."/>
            <person name="Arakawa K."/>
        </authorList>
    </citation>
    <scope>NUCLEOTIDE SEQUENCE [LARGE SCALE GENOMIC DNA]</scope>
    <source>
        <strain evidence="8">Z151</strain>
    </source>
</reference>
<feature type="compositionally biased region" description="Basic and acidic residues" evidence="4">
    <location>
        <begin position="1260"/>
        <end position="1271"/>
    </location>
</feature>
<dbReference type="SMART" id="SM00280">
    <property type="entry name" value="KAZAL"/>
    <property type="match status" value="4"/>
</dbReference>
<dbReference type="PANTHER" id="PTHR13866">
    <property type="entry name" value="SPARC OSTEONECTIN"/>
    <property type="match status" value="1"/>
</dbReference>
<feature type="region of interest" description="Disordered" evidence="4">
    <location>
        <begin position="54"/>
        <end position="209"/>
    </location>
</feature>
<dbReference type="PANTHER" id="PTHR13866:SF29">
    <property type="entry name" value="FOLLISTATIN"/>
    <property type="match status" value="1"/>
</dbReference>
<dbReference type="EMBL" id="MTYJ01000159">
    <property type="protein sequence ID" value="OQV11868.1"/>
    <property type="molecule type" value="Genomic_DNA"/>
</dbReference>
<dbReference type="Pfam" id="PF07648">
    <property type="entry name" value="Kazal_2"/>
    <property type="match status" value="3"/>
</dbReference>
<organism evidence="7 8">
    <name type="scientific">Hypsibius exemplaris</name>
    <name type="common">Freshwater tardigrade</name>
    <dbReference type="NCBI Taxonomy" id="2072580"/>
    <lineage>
        <taxon>Eukaryota</taxon>
        <taxon>Metazoa</taxon>
        <taxon>Ecdysozoa</taxon>
        <taxon>Tardigrada</taxon>
        <taxon>Eutardigrada</taxon>
        <taxon>Parachela</taxon>
        <taxon>Hypsibioidea</taxon>
        <taxon>Hypsibiidae</taxon>
        <taxon>Hypsibius</taxon>
    </lineage>
</organism>
<feature type="chain" id="PRO_5012009090" description="Kazal-like domain-containing protein" evidence="5">
    <location>
        <begin position="24"/>
        <end position="1391"/>
    </location>
</feature>
<feature type="region of interest" description="Disordered" evidence="4">
    <location>
        <begin position="1254"/>
        <end position="1311"/>
    </location>
</feature>
<feature type="domain" description="Kazal-like" evidence="6">
    <location>
        <begin position="575"/>
        <end position="608"/>
    </location>
</feature>
<accession>A0A1W0W9M7</accession>
<sequence>MHIFPHFLSNTILLLFLYLPSSSQSVTLKTFDLTANHSLNGIILARDPNTSTLVERTEFEQSNRTGRDRRSASKQFDGDWKEDENEGEAESGEQANDEDEMQDQEQEMSADENEDDNDEDSENFEEDRNAVAPSKATHKTSVQAGKGKPLAGPQGRWGPKDNPKDLRPIYPKGKPVVHRPPQKAPGARRINTWRPPPGTKSRPSIKQSIQKTKSLAEKLHRLEENYKKQEKSMEKAVHRRFRVRGGPLRNPRVQRNLRTQLRRSNVLPKNFRGRIKEIIVTYALVPQRPVLRRPMLRRPILIRRRPMMKTFPSAKTLPTAKTFPTPKVSPTSKISSIAKTFPTPKTLSIVKTSSTPKTYPTAKNSSTPETFPASRTSPIAKTFPVTKTFPTAKIFSIAKTFPTPKISSTPKTYPTAKTFPTVKNSTTPETFHALRTSPIAKTFPVTKTFPTAKTSSDEELKEAWSETYLTLQLHFLKFLLTNMMKIFFAATLLAGCVLANEDFFRRHHGSWRNRMHELDEDRVSPPNCSCSRRNETNGWTAEEKGHYLLKKFQRFAQPNETFEQFQERSEKRKMVCGTDGVTYADKCEFVNKASANPALGKRCRGPCPCDLNAVDEKREHKDEKEDRWDGEERPICLNNGTTVYGFKALQAAKKSSDSIGSRCKGECSECATALTCPRRHRKRHDRDRRNRRHFESNVTAPDCTCTLSTEPWSQTFLNSTCGKKFLEKRQVCGSDGKTYANKCDFKNAQSKNAALGKRCHGACPCDFQKQESEFRKFSSKFHESKRREERAGFRRSSKPICLSNGITVHGWNESREAIKANSSLGVRCKGECQECQSAPIRCPVDWVKIKQEKEASRPKPPNCKCPKALEFGFGRRRSHEICGNDNKTYANICELVNNQSSQASLGFRCLGKCPCRRNESEALQRIPQMHEEESNDQSHNEPEEPSHDESDESNEVEQQNDEHHNGEEEHQGEGNDELGSESRIKRDAEWGHRHHRRHRRHHGRSVCLTNGQTVRGWRNVSEAFKADASVGIRCRGHCEWCANVTRCPWFPSEEKQKEIKEHIHRVMQEKGRRWMEMTVESTEKPGKCDCSWPGPHGGMNKSEKAGRDGHRGGWGNHGRKGHGHPKMDFSVCGTDGVTYKTMCELINNQSLDKNLGFRCHGACPCPIDEPVGSDDEEENSTMSQNFKKLLEAHGDKFAFCLTNGKTVYTKRELKAALASDKTLGTRFMNECSVGDAGLKCPRVFRPFNETERKSRKEFHGKKWGDRDEDRRSNRKMGAWKRKEQRLGFPGEHHETEANGTAQGQERHRMWKGDNRTEEQRMEDWELLKETPSFQFKAAGDFGFKHFQFGGEGHRHRGFGGWGRRRHHWRGGMMSAGESCMDENEQGNSTLN</sequence>
<feature type="region of interest" description="Disordered" evidence="4">
    <location>
        <begin position="929"/>
        <end position="981"/>
    </location>
</feature>
<evidence type="ECO:0000256" key="3">
    <source>
        <dbReference type="ARBA" id="ARBA00023180"/>
    </source>
</evidence>
<dbReference type="Proteomes" id="UP000192578">
    <property type="component" value="Unassembled WGS sequence"/>
</dbReference>
<evidence type="ECO:0000313" key="8">
    <source>
        <dbReference type="Proteomes" id="UP000192578"/>
    </source>
</evidence>
<dbReference type="GO" id="GO:0005518">
    <property type="term" value="F:collagen binding"/>
    <property type="evidence" value="ECO:0007669"/>
    <property type="project" value="TreeGrafter"/>
</dbReference>
<dbReference type="Gene3D" id="3.30.60.30">
    <property type="match status" value="4"/>
</dbReference>
<feature type="compositionally biased region" description="Basic and acidic residues" evidence="4">
    <location>
        <begin position="929"/>
        <end position="948"/>
    </location>
</feature>
<keyword evidence="8" id="KW-1185">Reference proteome</keyword>
<proteinExistence type="predicted"/>
<name>A0A1W0W9M7_HYPEX</name>
<evidence type="ECO:0000256" key="4">
    <source>
        <dbReference type="SAM" id="MobiDB-lite"/>
    </source>
</evidence>
<evidence type="ECO:0000256" key="2">
    <source>
        <dbReference type="ARBA" id="ARBA00023157"/>
    </source>
</evidence>
<feature type="signal peptide" evidence="5">
    <location>
        <begin position="1"/>
        <end position="23"/>
    </location>
</feature>
<evidence type="ECO:0000256" key="5">
    <source>
        <dbReference type="SAM" id="SignalP"/>
    </source>
</evidence>
<comment type="caution">
    <text evidence="7">The sequence shown here is derived from an EMBL/GenBank/DDBJ whole genome shotgun (WGS) entry which is preliminary data.</text>
</comment>
<dbReference type="CDD" id="cd00104">
    <property type="entry name" value="KAZAL_FS"/>
    <property type="match status" value="3"/>
</dbReference>
<feature type="compositionally biased region" description="Basic and acidic residues" evidence="4">
    <location>
        <begin position="158"/>
        <end position="167"/>
    </location>
</feature>
<keyword evidence="1 5" id="KW-0732">Signal</keyword>
<feature type="compositionally biased region" description="Acidic residues" evidence="4">
    <location>
        <begin position="80"/>
        <end position="125"/>
    </location>
</feature>
<feature type="compositionally biased region" description="Acidic residues" evidence="4">
    <location>
        <begin position="949"/>
        <end position="959"/>
    </location>
</feature>
<dbReference type="InterPro" id="IPR002350">
    <property type="entry name" value="Kazal_dom"/>
</dbReference>
<feature type="domain" description="Kazal-like" evidence="6">
    <location>
        <begin position="707"/>
        <end position="764"/>
    </location>
</feature>
<dbReference type="InterPro" id="IPR036058">
    <property type="entry name" value="Kazal_dom_sf"/>
</dbReference>
<feature type="compositionally biased region" description="Basic and acidic residues" evidence="4">
    <location>
        <begin position="960"/>
        <end position="973"/>
    </location>
</feature>
<evidence type="ECO:0000259" key="6">
    <source>
        <dbReference type="PROSITE" id="PS51465"/>
    </source>
</evidence>
<evidence type="ECO:0000313" key="7">
    <source>
        <dbReference type="EMBL" id="OQV11868.1"/>
    </source>
</evidence>
<dbReference type="PROSITE" id="PS51465">
    <property type="entry name" value="KAZAL_2"/>
    <property type="match status" value="3"/>
</dbReference>
<feature type="region of interest" description="Disordered" evidence="4">
    <location>
        <begin position="352"/>
        <end position="375"/>
    </location>
</feature>
<dbReference type="GO" id="GO:0005509">
    <property type="term" value="F:calcium ion binding"/>
    <property type="evidence" value="ECO:0007669"/>
    <property type="project" value="TreeGrafter"/>
</dbReference>
<dbReference type="OrthoDB" id="126772at2759"/>
<dbReference type="GO" id="GO:0005615">
    <property type="term" value="C:extracellular space"/>
    <property type="evidence" value="ECO:0007669"/>
    <property type="project" value="TreeGrafter"/>
</dbReference>
<protein>
    <recommendedName>
        <fullName evidence="6">Kazal-like domain-containing protein</fullName>
    </recommendedName>
</protein>
<feature type="compositionally biased region" description="Basic and acidic residues" evidence="4">
    <location>
        <begin position="1280"/>
        <end position="1296"/>
    </location>
</feature>
<dbReference type="Pfam" id="PF00050">
    <property type="entry name" value="Kazal_1"/>
    <property type="match status" value="1"/>
</dbReference>